<dbReference type="PRINTS" id="PR00035">
    <property type="entry name" value="HTHGNTR"/>
</dbReference>
<gene>
    <name evidence="5" type="ORF">J5W02_05840</name>
</gene>
<protein>
    <submittedName>
        <fullName evidence="5">FadR family transcriptional regulator</fullName>
    </submittedName>
</protein>
<reference evidence="5 6" key="1">
    <citation type="submission" date="2021-03" db="EMBL/GenBank/DDBJ databases">
        <title>Caproiciproducens sp. nov. isolated from feces of cow.</title>
        <authorList>
            <person name="Choi J.-Y."/>
        </authorList>
    </citation>
    <scope>NUCLEOTIDE SEQUENCE [LARGE SCALE GENOMIC DNA]</scope>
    <source>
        <strain evidence="5 6">AGMB10547</strain>
    </source>
</reference>
<keyword evidence="3" id="KW-0804">Transcription</keyword>
<evidence type="ECO:0000313" key="6">
    <source>
        <dbReference type="Proteomes" id="UP000719942"/>
    </source>
</evidence>
<dbReference type="PROSITE" id="PS50949">
    <property type="entry name" value="HTH_GNTR"/>
    <property type="match status" value="1"/>
</dbReference>
<dbReference type="Pfam" id="PF07729">
    <property type="entry name" value="FCD"/>
    <property type="match status" value="1"/>
</dbReference>
<dbReference type="RefSeq" id="WP_219964738.1">
    <property type="nucleotide sequence ID" value="NZ_JAGFNZ010000002.1"/>
</dbReference>
<keyword evidence="1" id="KW-0805">Transcription regulation</keyword>
<keyword evidence="2" id="KW-0238">DNA-binding</keyword>
<dbReference type="PANTHER" id="PTHR43537">
    <property type="entry name" value="TRANSCRIPTIONAL REGULATOR, GNTR FAMILY"/>
    <property type="match status" value="1"/>
</dbReference>
<dbReference type="InterPro" id="IPR000524">
    <property type="entry name" value="Tscrpt_reg_HTH_GntR"/>
</dbReference>
<evidence type="ECO:0000313" key="5">
    <source>
        <dbReference type="EMBL" id="MBW7572330.1"/>
    </source>
</evidence>
<name>A0ABS7DNE2_9FIRM</name>
<dbReference type="SMART" id="SM00895">
    <property type="entry name" value="FCD"/>
    <property type="match status" value="1"/>
</dbReference>
<sequence>MQPITKVSITDKVVEAIKEYIITGNYSSGDKLPSENGLSQQLQVGRSTIREALRILQAMGYVDIQHGRGAFVAQPHDITASIAKNWFSVNNYKIADIMEVRLAVEQMMAKLCATNMTDNELASLMEIHENFVEAIHTGQINQIIMYDEYFHAGIAKGSHNPLFMTINAQISDALRSYRAHSYSIPENRVHAVKPHQDIIQALIKHDPMEASKAMEAHILVALEDMSMLAQE</sequence>
<dbReference type="InterPro" id="IPR011711">
    <property type="entry name" value="GntR_C"/>
</dbReference>
<dbReference type="Pfam" id="PF00392">
    <property type="entry name" value="GntR"/>
    <property type="match status" value="1"/>
</dbReference>
<dbReference type="Gene3D" id="1.10.10.10">
    <property type="entry name" value="Winged helix-like DNA-binding domain superfamily/Winged helix DNA-binding domain"/>
    <property type="match status" value="1"/>
</dbReference>
<dbReference type="CDD" id="cd07377">
    <property type="entry name" value="WHTH_GntR"/>
    <property type="match status" value="1"/>
</dbReference>
<dbReference type="SUPFAM" id="SSF48008">
    <property type="entry name" value="GntR ligand-binding domain-like"/>
    <property type="match status" value="1"/>
</dbReference>
<comment type="caution">
    <text evidence="5">The sequence shown here is derived from an EMBL/GenBank/DDBJ whole genome shotgun (WGS) entry which is preliminary data.</text>
</comment>
<dbReference type="EMBL" id="JAGFNZ010000002">
    <property type="protein sequence ID" value="MBW7572330.1"/>
    <property type="molecule type" value="Genomic_DNA"/>
</dbReference>
<dbReference type="PANTHER" id="PTHR43537:SF5">
    <property type="entry name" value="UXU OPERON TRANSCRIPTIONAL REGULATOR"/>
    <property type="match status" value="1"/>
</dbReference>
<evidence type="ECO:0000256" key="3">
    <source>
        <dbReference type="ARBA" id="ARBA00023163"/>
    </source>
</evidence>
<dbReference type="InterPro" id="IPR036390">
    <property type="entry name" value="WH_DNA-bd_sf"/>
</dbReference>
<dbReference type="Proteomes" id="UP000719942">
    <property type="component" value="Unassembled WGS sequence"/>
</dbReference>
<organism evidence="5 6">
    <name type="scientific">Caproiciproducens faecalis</name>
    <dbReference type="NCBI Taxonomy" id="2820301"/>
    <lineage>
        <taxon>Bacteria</taxon>
        <taxon>Bacillati</taxon>
        <taxon>Bacillota</taxon>
        <taxon>Clostridia</taxon>
        <taxon>Eubacteriales</taxon>
        <taxon>Acutalibacteraceae</taxon>
        <taxon>Caproiciproducens</taxon>
    </lineage>
</organism>
<dbReference type="Gene3D" id="1.20.120.530">
    <property type="entry name" value="GntR ligand-binding domain-like"/>
    <property type="match status" value="1"/>
</dbReference>
<proteinExistence type="predicted"/>
<dbReference type="InterPro" id="IPR036388">
    <property type="entry name" value="WH-like_DNA-bd_sf"/>
</dbReference>
<keyword evidence="6" id="KW-1185">Reference proteome</keyword>
<dbReference type="SUPFAM" id="SSF46785">
    <property type="entry name" value="Winged helix' DNA-binding domain"/>
    <property type="match status" value="1"/>
</dbReference>
<dbReference type="InterPro" id="IPR008920">
    <property type="entry name" value="TF_FadR/GntR_C"/>
</dbReference>
<accession>A0ABS7DNE2</accession>
<evidence type="ECO:0000259" key="4">
    <source>
        <dbReference type="PROSITE" id="PS50949"/>
    </source>
</evidence>
<feature type="domain" description="HTH gntR-type" evidence="4">
    <location>
        <begin position="7"/>
        <end position="75"/>
    </location>
</feature>
<evidence type="ECO:0000256" key="2">
    <source>
        <dbReference type="ARBA" id="ARBA00023125"/>
    </source>
</evidence>
<dbReference type="SMART" id="SM00345">
    <property type="entry name" value="HTH_GNTR"/>
    <property type="match status" value="1"/>
</dbReference>
<evidence type="ECO:0000256" key="1">
    <source>
        <dbReference type="ARBA" id="ARBA00023015"/>
    </source>
</evidence>